<sequence>MELTRCDSVSSLSAKGATAPAVSTNVPLAPPGMMPSDVRVSQELAPGGGATTQRGGEAKDLEKGPEKAAALDIEHLKVEDDPRLWSDKKKSSVLAIIAFTAMGGTITASIFFPALDSLQASLHTTDSLLALTVSLFILGQGGFPQCWTAISEVSGRKRCYLAALGTFSAPSRAVLTRLIMHAHLCSTAAIYITATAVASRATSIGVFIAMRILQALGSSAVLALGAGSLADIYDTHERGTKLGVFYAVPLVGPALGPIIGGAVTSASDWRATFYFLLAYGALCFILMIWMPNTFRKERSLAWRKAMERSRQHAREELAKARAALPRDDEAEKQPAAVEKTTTFAQPQPEEGATQGGGGFSPLNKIRTALSAKSGDVKVKIHFRDVNPLAATGDVLRSPSNTLVLTYSGFLFASQYCITYTASRTFAAAPYNFTAIEVGLVLLSFGLGNVLGSVGGGRYSDYILRQYKEKNGGVGEPEMRIKSTYAAMVFLPPLFVAYAWLVRYEVNVAGPVVILFFLGASCFFFSNRTHLHRRHSTLTAPRSFGSNSMVIYASTLAYVVDANPGRSTSAVAVNSLFRGVLACVASQVAEPILDKVHSGAFYTGWAVILAFGELALVLVSVKGKPWRERARDKEETRAEKQKKRREERLRAAAAGAGGQRVVD</sequence>
<keyword evidence="3 6" id="KW-1133">Transmembrane helix</keyword>
<dbReference type="InterPro" id="IPR036259">
    <property type="entry name" value="MFS_trans_sf"/>
</dbReference>
<feature type="transmembrane region" description="Helical" evidence="6">
    <location>
        <begin position="484"/>
        <end position="501"/>
    </location>
</feature>
<dbReference type="InterPro" id="IPR011701">
    <property type="entry name" value="MFS"/>
</dbReference>
<dbReference type="Proteomes" id="UP000243876">
    <property type="component" value="Unassembled WGS sequence"/>
</dbReference>
<dbReference type="PANTHER" id="PTHR23502">
    <property type="entry name" value="MAJOR FACILITATOR SUPERFAMILY"/>
    <property type="match status" value="1"/>
</dbReference>
<name>A0A0D6ESM2_SPOSA</name>
<keyword evidence="2 6" id="KW-0812">Transmembrane</keyword>
<dbReference type="PANTHER" id="PTHR23502:SF5">
    <property type="entry name" value="QUINIDINE RESISTANCE PROTEIN 3"/>
    <property type="match status" value="1"/>
</dbReference>
<proteinExistence type="predicted"/>
<dbReference type="GO" id="GO:0022857">
    <property type="term" value="F:transmembrane transporter activity"/>
    <property type="evidence" value="ECO:0007669"/>
    <property type="project" value="InterPro"/>
</dbReference>
<feature type="transmembrane region" description="Helical" evidence="6">
    <location>
        <begin position="127"/>
        <end position="150"/>
    </location>
</feature>
<feature type="region of interest" description="Disordered" evidence="5">
    <location>
        <begin position="316"/>
        <end position="360"/>
    </location>
</feature>
<dbReference type="EMBL" id="CENE01000051">
    <property type="protein sequence ID" value="CEQ43122.1"/>
    <property type="molecule type" value="Genomic_DNA"/>
</dbReference>
<evidence type="ECO:0000256" key="4">
    <source>
        <dbReference type="ARBA" id="ARBA00023136"/>
    </source>
</evidence>
<dbReference type="AlphaFoldDB" id="A0A0D6ESM2"/>
<dbReference type="PROSITE" id="PS50850">
    <property type="entry name" value="MFS"/>
    <property type="match status" value="1"/>
</dbReference>
<feature type="transmembrane region" description="Helical" evidence="6">
    <location>
        <begin position="242"/>
        <end position="265"/>
    </location>
</feature>
<protein>
    <submittedName>
        <fullName evidence="8">SPOSA6832_05024-mRNA-1:cds</fullName>
    </submittedName>
</protein>
<feature type="region of interest" description="Disordered" evidence="5">
    <location>
        <begin position="1"/>
        <end position="63"/>
    </location>
</feature>
<feature type="transmembrane region" description="Helical" evidence="6">
    <location>
        <begin position="507"/>
        <end position="526"/>
    </location>
</feature>
<dbReference type="OrthoDB" id="2585655at2759"/>
<reference evidence="9" key="1">
    <citation type="submission" date="2015-02" db="EMBL/GenBank/DDBJ databases">
        <authorList>
            <person name="Gon?alves P."/>
        </authorList>
    </citation>
    <scope>NUCLEOTIDE SEQUENCE [LARGE SCALE GENOMIC DNA]</scope>
</reference>
<evidence type="ECO:0000256" key="3">
    <source>
        <dbReference type="ARBA" id="ARBA00022989"/>
    </source>
</evidence>
<feature type="compositionally biased region" description="Basic and acidic residues" evidence="5">
    <location>
        <begin position="316"/>
        <end position="332"/>
    </location>
</feature>
<feature type="transmembrane region" description="Helical" evidence="6">
    <location>
        <begin position="204"/>
        <end position="230"/>
    </location>
</feature>
<feature type="transmembrane region" description="Helical" evidence="6">
    <location>
        <begin position="271"/>
        <end position="290"/>
    </location>
</feature>
<evidence type="ECO:0000313" key="9">
    <source>
        <dbReference type="Proteomes" id="UP000243876"/>
    </source>
</evidence>
<evidence type="ECO:0000256" key="2">
    <source>
        <dbReference type="ARBA" id="ARBA00022692"/>
    </source>
</evidence>
<dbReference type="Pfam" id="PF07690">
    <property type="entry name" value="MFS_1"/>
    <property type="match status" value="1"/>
</dbReference>
<evidence type="ECO:0000256" key="6">
    <source>
        <dbReference type="SAM" id="Phobius"/>
    </source>
</evidence>
<gene>
    <name evidence="8" type="primary">SPOSA6832_05024</name>
</gene>
<feature type="transmembrane region" description="Helical" evidence="6">
    <location>
        <begin position="538"/>
        <end position="559"/>
    </location>
</feature>
<feature type="transmembrane region" description="Helical" evidence="6">
    <location>
        <begin position="178"/>
        <end position="198"/>
    </location>
</feature>
<feature type="region of interest" description="Disordered" evidence="5">
    <location>
        <begin position="627"/>
        <end position="662"/>
    </location>
</feature>
<organism evidence="8 9">
    <name type="scientific">Sporidiobolus salmonicolor</name>
    <name type="common">Yeast-like fungus</name>
    <name type="synonym">Sporobolomyces salmonicolor</name>
    <dbReference type="NCBI Taxonomy" id="5005"/>
    <lineage>
        <taxon>Eukaryota</taxon>
        <taxon>Fungi</taxon>
        <taxon>Dikarya</taxon>
        <taxon>Basidiomycota</taxon>
        <taxon>Pucciniomycotina</taxon>
        <taxon>Microbotryomycetes</taxon>
        <taxon>Sporidiobolales</taxon>
        <taxon>Sporidiobolaceae</taxon>
        <taxon>Sporobolomyces</taxon>
    </lineage>
</organism>
<evidence type="ECO:0000259" key="7">
    <source>
        <dbReference type="PROSITE" id="PS50850"/>
    </source>
</evidence>
<feature type="transmembrane region" description="Helical" evidence="6">
    <location>
        <begin position="93"/>
        <end position="115"/>
    </location>
</feature>
<keyword evidence="4 6" id="KW-0472">Membrane</keyword>
<dbReference type="Gene3D" id="1.20.1720.10">
    <property type="entry name" value="Multidrug resistance protein D"/>
    <property type="match status" value="2"/>
</dbReference>
<comment type="subcellular location">
    <subcellularLocation>
        <location evidence="1">Membrane</location>
        <topology evidence="1">Multi-pass membrane protein</topology>
    </subcellularLocation>
</comment>
<evidence type="ECO:0000256" key="1">
    <source>
        <dbReference type="ARBA" id="ARBA00004141"/>
    </source>
</evidence>
<dbReference type="SUPFAM" id="SSF103473">
    <property type="entry name" value="MFS general substrate transporter"/>
    <property type="match status" value="1"/>
</dbReference>
<feature type="domain" description="Major facilitator superfamily (MFS) profile" evidence="7">
    <location>
        <begin position="93"/>
        <end position="623"/>
    </location>
</feature>
<feature type="compositionally biased region" description="Basic and acidic residues" evidence="5">
    <location>
        <begin position="627"/>
        <end position="649"/>
    </location>
</feature>
<accession>A0A0D6ESM2</accession>
<dbReference type="GO" id="GO:0005886">
    <property type="term" value="C:plasma membrane"/>
    <property type="evidence" value="ECO:0007669"/>
    <property type="project" value="TreeGrafter"/>
</dbReference>
<dbReference type="InterPro" id="IPR020846">
    <property type="entry name" value="MFS_dom"/>
</dbReference>
<feature type="transmembrane region" description="Helical" evidence="6">
    <location>
        <begin position="599"/>
        <end position="620"/>
    </location>
</feature>
<keyword evidence="9" id="KW-1185">Reference proteome</keyword>
<evidence type="ECO:0000256" key="5">
    <source>
        <dbReference type="SAM" id="MobiDB-lite"/>
    </source>
</evidence>
<evidence type="ECO:0000313" key="8">
    <source>
        <dbReference type="EMBL" id="CEQ43122.1"/>
    </source>
</evidence>